<name>A0A7W3TEW7_9ACTN</name>
<evidence type="ECO:0000256" key="1">
    <source>
        <dbReference type="SAM" id="MobiDB-lite"/>
    </source>
</evidence>
<dbReference type="EMBL" id="VKHT01000515">
    <property type="protein sequence ID" value="MBB0245512.1"/>
    <property type="molecule type" value="Genomic_DNA"/>
</dbReference>
<sequence length="224" mass="22360">MTTTGETVGKTAGGTAGEATDGPPAEGTPPVGETPEGRLGTGVDGGMSDDADSAPSGDAAARGGSAKEEASTGEAERSGNPPAPRAGTPRANPAGADAPARPVTAGNPGRPEGTEGTDVAEDPGDRDPDTEATEDVPRRGLTPRQARRVRMAMGAVAMVTMAVVLVVRLGNGSSLLSVGLYGAAFVLSGAVIEMSRRGRTRLGMAVLVTGFVGVLAADWWLRGI</sequence>
<organism evidence="3 4">
    <name type="scientific">Streptomyces alkaliphilus</name>
    <dbReference type="NCBI Taxonomy" id="1472722"/>
    <lineage>
        <taxon>Bacteria</taxon>
        <taxon>Bacillati</taxon>
        <taxon>Actinomycetota</taxon>
        <taxon>Actinomycetes</taxon>
        <taxon>Kitasatosporales</taxon>
        <taxon>Streptomycetaceae</taxon>
        <taxon>Streptomyces</taxon>
    </lineage>
</organism>
<feature type="compositionally biased region" description="Low complexity" evidence="1">
    <location>
        <begin position="53"/>
        <end position="64"/>
    </location>
</feature>
<dbReference type="AlphaFoldDB" id="A0A7W3TEW7"/>
<proteinExistence type="predicted"/>
<accession>A0A7W3TEW7</accession>
<feature type="compositionally biased region" description="Basic and acidic residues" evidence="1">
    <location>
        <begin position="65"/>
        <end position="77"/>
    </location>
</feature>
<evidence type="ECO:0000313" key="3">
    <source>
        <dbReference type="EMBL" id="MBB0245512.1"/>
    </source>
</evidence>
<reference evidence="4" key="1">
    <citation type="submission" date="2019-10" db="EMBL/GenBank/DDBJ databases">
        <title>Streptomyces sp. nov., a novel actinobacterium isolated from alkaline environment.</title>
        <authorList>
            <person name="Golinska P."/>
        </authorList>
    </citation>
    <scope>NUCLEOTIDE SEQUENCE [LARGE SCALE GENOMIC DNA]</scope>
    <source>
        <strain evidence="4">DSM 42118</strain>
    </source>
</reference>
<keyword evidence="2" id="KW-0812">Transmembrane</keyword>
<evidence type="ECO:0000256" key="2">
    <source>
        <dbReference type="SAM" id="Phobius"/>
    </source>
</evidence>
<comment type="caution">
    <text evidence="3">The sequence shown here is derived from an EMBL/GenBank/DDBJ whole genome shotgun (WGS) entry which is preliminary data.</text>
</comment>
<keyword evidence="4" id="KW-1185">Reference proteome</keyword>
<feature type="transmembrane region" description="Helical" evidence="2">
    <location>
        <begin position="175"/>
        <end position="192"/>
    </location>
</feature>
<evidence type="ECO:0000313" key="4">
    <source>
        <dbReference type="Proteomes" id="UP000538929"/>
    </source>
</evidence>
<feature type="transmembrane region" description="Helical" evidence="2">
    <location>
        <begin position="149"/>
        <end position="169"/>
    </location>
</feature>
<protein>
    <submittedName>
        <fullName evidence="3">Uncharacterized protein</fullName>
    </submittedName>
</protein>
<feature type="transmembrane region" description="Helical" evidence="2">
    <location>
        <begin position="204"/>
        <end position="221"/>
    </location>
</feature>
<keyword evidence="2" id="KW-1133">Transmembrane helix</keyword>
<feature type="compositionally biased region" description="Low complexity" evidence="1">
    <location>
        <begin position="1"/>
        <end position="10"/>
    </location>
</feature>
<gene>
    <name evidence="3" type="ORF">FNQ90_15725</name>
</gene>
<dbReference type="Proteomes" id="UP000538929">
    <property type="component" value="Unassembled WGS sequence"/>
</dbReference>
<feature type="region of interest" description="Disordered" evidence="1">
    <location>
        <begin position="1"/>
        <end position="145"/>
    </location>
</feature>
<keyword evidence="2" id="KW-0472">Membrane</keyword>